<name>A0A5B8N004_9CHLO</name>
<keyword evidence="6" id="KW-1185">Reference proteome</keyword>
<dbReference type="PANTHER" id="PTHR13789:SF309">
    <property type="entry name" value="PUTATIVE (AFU_ORTHOLOGUE AFUA_6G14510)-RELATED"/>
    <property type="match status" value="1"/>
</dbReference>
<dbReference type="PANTHER" id="PTHR13789">
    <property type="entry name" value="MONOOXYGENASE"/>
    <property type="match status" value="1"/>
</dbReference>
<dbReference type="GO" id="GO:0004497">
    <property type="term" value="F:monooxygenase activity"/>
    <property type="evidence" value="ECO:0007669"/>
    <property type="project" value="UniProtKB-KW"/>
</dbReference>
<proteinExistence type="predicted"/>
<dbReference type="GO" id="GO:0071949">
    <property type="term" value="F:FAD binding"/>
    <property type="evidence" value="ECO:0007669"/>
    <property type="project" value="InterPro"/>
</dbReference>
<feature type="region of interest" description="Disordered" evidence="3">
    <location>
        <begin position="1"/>
        <end position="34"/>
    </location>
</feature>
<evidence type="ECO:0000256" key="1">
    <source>
        <dbReference type="ARBA" id="ARBA00023002"/>
    </source>
</evidence>
<reference evidence="5 6" key="1">
    <citation type="submission" date="2018-07" db="EMBL/GenBank/DDBJ databases">
        <title>The complete nuclear genome of the prasinophyte Chloropicon primus (CCMP1205).</title>
        <authorList>
            <person name="Pombert J.-F."/>
            <person name="Otis C."/>
            <person name="Turmel M."/>
            <person name="Lemieux C."/>
        </authorList>
    </citation>
    <scope>NUCLEOTIDE SEQUENCE [LARGE SCALE GENOMIC DNA]</scope>
    <source>
        <strain evidence="5 6">CCMP1205</strain>
    </source>
</reference>
<dbReference type="Gene3D" id="3.50.50.60">
    <property type="entry name" value="FAD/NAD(P)-binding domain"/>
    <property type="match status" value="1"/>
</dbReference>
<feature type="domain" description="FAD-binding" evidence="4">
    <location>
        <begin position="42"/>
        <end position="243"/>
    </location>
</feature>
<sequence length="431" mass="45806">MSFRRGLKRGLSGGAVKRSLDPRLQQRPRATASSAGCGAGAAEVIIAGGGPAGLFSSFLLARAGIKSTVLEKAERTEDYSSRSYTIVLNERGKGALLSGSPLFSKLLEAGSERRFVYMIDGRTGSESKIPKNPPGVGFTRPQLVRLLEAEVEGEPLVKLSRGSGVTAVTESADTGFLRVHLDDGSELKATHVIGCDGKWSKVRQSLPSFRGAAEITSVPSFGVHATTDAPKGWSRDGTHVIKGSSDLFYVIASPLPGDRRSLTIVCKEKIAQTHPWLRPAEVDGPAAENWEGDCAEPEFKLLERLEGLLRDELPAFDIGAGLRGGHINRRASWLRWKGEEVTFSSEGGRVALIGDAAHAMTASVGEGCNCALESAARLAEAVVAEMKAEASETCSASAMSKAFVSYGLARPGEVVPVQETSATRNGWKKEI</sequence>
<dbReference type="PRINTS" id="PR00420">
    <property type="entry name" value="RNGMNOXGNASE"/>
</dbReference>
<dbReference type="EMBL" id="CP031049">
    <property type="protein sequence ID" value="QDZ25282.1"/>
    <property type="molecule type" value="Genomic_DNA"/>
</dbReference>
<protein>
    <submittedName>
        <fullName evidence="5">FAD/NAD(P)-binding domain-containing protein</fullName>
    </submittedName>
</protein>
<evidence type="ECO:0000256" key="2">
    <source>
        <dbReference type="ARBA" id="ARBA00023033"/>
    </source>
</evidence>
<keyword evidence="1" id="KW-0560">Oxidoreductase</keyword>
<dbReference type="SUPFAM" id="SSF51905">
    <property type="entry name" value="FAD/NAD(P)-binding domain"/>
    <property type="match status" value="1"/>
</dbReference>
<organism evidence="5 6">
    <name type="scientific">Chloropicon primus</name>
    <dbReference type="NCBI Taxonomy" id="1764295"/>
    <lineage>
        <taxon>Eukaryota</taxon>
        <taxon>Viridiplantae</taxon>
        <taxon>Chlorophyta</taxon>
        <taxon>Chloropicophyceae</taxon>
        <taxon>Chloropicales</taxon>
        <taxon>Chloropicaceae</taxon>
        <taxon>Chloropicon</taxon>
    </lineage>
</organism>
<dbReference type="InterPro" id="IPR002938">
    <property type="entry name" value="FAD-bd"/>
</dbReference>
<accession>A0A5B8N004</accession>
<feature type="domain" description="FAD-binding" evidence="4">
    <location>
        <begin position="346"/>
        <end position="394"/>
    </location>
</feature>
<gene>
    <name evidence="5" type="ORF">A3770_16p78000</name>
</gene>
<evidence type="ECO:0000256" key="3">
    <source>
        <dbReference type="SAM" id="MobiDB-lite"/>
    </source>
</evidence>
<dbReference type="Proteomes" id="UP000316726">
    <property type="component" value="Chromosome 16"/>
</dbReference>
<evidence type="ECO:0000313" key="6">
    <source>
        <dbReference type="Proteomes" id="UP000316726"/>
    </source>
</evidence>
<dbReference type="Pfam" id="PF01494">
    <property type="entry name" value="FAD_binding_3"/>
    <property type="match status" value="2"/>
</dbReference>
<evidence type="ECO:0000313" key="5">
    <source>
        <dbReference type="EMBL" id="QDZ25282.1"/>
    </source>
</evidence>
<dbReference type="InterPro" id="IPR036188">
    <property type="entry name" value="FAD/NAD-bd_sf"/>
</dbReference>
<dbReference type="STRING" id="1764295.A0A5B8N004"/>
<dbReference type="InterPro" id="IPR050493">
    <property type="entry name" value="FAD-dep_Monooxygenase_BioMet"/>
</dbReference>
<keyword evidence="2" id="KW-0503">Monooxygenase</keyword>
<evidence type="ECO:0000259" key="4">
    <source>
        <dbReference type="Pfam" id="PF01494"/>
    </source>
</evidence>
<dbReference type="AlphaFoldDB" id="A0A5B8N004"/>
<dbReference type="OrthoDB" id="47494at2759"/>